<protein>
    <recommendedName>
        <fullName evidence="12">Ig-like domain-containing protein</fullName>
    </recommendedName>
</protein>
<dbReference type="GO" id="GO:0006955">
    <property type="term" value="P:immune response"/>
    <property type="evidence" value="ECO:0007669"/>
    <property type="project" value="TreeGrafter"/>
</dbReference>
<name>A0A8C7CBN3_ONCKI</name>
<evidence type="ECO:0000256" key="1">
    <source>
        <dbReference type="ARBA" id="ARBA00004251"/>
    </source>
</evidence>
<keyword evidence="5" id="KW-1133">Transmembrane helix</keyword>
<keyword evidence="6" id="KW-0472">Membrane</keyword>
<accession>A0A8C7CBN3</accession>
<evidence type="ECO:0000256" key="3">
    <source>
        <dbReference type="ARBA" id="ARBA00022692"/>
    </source>
</evidence>
<dbReference type="GO" id="GO:0042130">
    <property type="term" value="P:negative regulation of T cell proliferation"/>
    <property type="evidence" value="ECO:0007669"/>
    <property type="project" value="TreeGrafter"/>
</dbReference>
<keyword evidence="3" id="KW-0812">Transmembrane</keyword>
<evidence type="ECO:0000256" key="7">
    <source>
        <dbReference type="ARBA" id="ARBA00023157"/>
    </source>
</evidence>
<evidence type="ECO:0000259" key="12">
    <source>
        <dbReference type="PROSITE" id="PS50835"/>
    </source>
</evidence>
<dbReference type="GO" id="GO:0007166">
    <property type="term" value="P:cell surface receptor signaling pathway"/>
    <property type="evidence" value="ECO:0007669"/>
    <property type="project" value="TreeGrafter"/>
</dbReference>
<dbReference type="PANTHER" id="PTHR25466">
    <property type="entry name" value="T-LYMPHOCYTE ACTIVATION ANTIGEN"/>
    <property type="match status" value="1"/>
</dbReference>
<feature type="chain" id="PRO_5034305717" description="Ig-like domain-containing protein" evidence="11">
    <location>
        <begin position="20"/>
        <end position="143"/>
    </location>
</feature>
<dbReference type="Proteomes" id="UP000694557">
    <property type="component" value="Unassembled WGS sequence"/>
</dbReference>
<dbReference type="Ensembl" id="ENSOKIT00005001816.1">
    <property type="protein sequence ID" value="ENSOKIP00005001710.1"/>
    <property type="gene ID" value="ENSOKIG00005000858.1"/>
</dbReference>
<keyword evidence="4 11" id="KW-0732">Signal</keyword>
<dbReference type="Gene3D" id="2.60.40.10">
    <property type="entry name" value="Immunoglobulins"/>
    <property type="match status" value="1"/>
</dbReference>
<dbReference type="InterPro" id="IPR051713">
    <property type="entry name" value="T-cell_Activation_Regulation"/>
</dbReference>
<keyword evidence="8" id="KW-0675">Receptor</keyword>
<dbReference type="InterPro" id="IPR007110">
    <property type="entry name" value="Ig-like_dom"/>
</dbReference>
<dbReference type="AlphaFoldDB" id="A0A8C7CBN3"/>
<dbReference type="GO" id="GO:0009897">
    <property type="term" value="C:external side of plasma membrane"/>
    <property type="evidence" value="ECO:0007669"/>
    <property type="project" value="TreeGrafter"/>
</dbReference>
<evidence type="ECO:0000256" key="6">
    <source>
        <dbReference type="ARBA" id="ARBA00023136"/>
    </source>
</evidence>
<reference evidence="13" key="1">
    <citation type="submission" date="2025-08" db="UniProtKB">
        <authorList>
            <consortium name="Ensembl"/>
        </authorList>
    </citation>
    <scope>IDENTIFICATION</scope>
</reference>
<keyword evidence="7" id="KW-1015">Disulfide bond</keyword>
<dbReference type="GO" id="GO:0031295">
    <property type="term" value="P:T cell costimulation"/>
    <property type="evidence" value="ECO:0007669"/>
    <property type="project" value="TreeGrafter"/>
</dbReference>
<evidence type="ECO:0000256" key="8">
    <source>
        <dbReference type="ARBA" id="ARBA00023170"/>
    </source>
</evidence>
<dbReference type="GeneTree" id="ENSGT00990000205673"/>
<evidence type="ECO:0000313" key="14">
    <source>
        <dbReference type="Proteomes" id="UP000694557"/>
    </source>
</evidence>
<dbReference type="GO" id="GO:0071222">
    <property type="term" value="P:cellular response to lipopolysaccharide"/>
    <property type="evidence" value="ECO:0007669"/>
    <property type="project" value="TreeGrafter"/>
</dbReference>
<dbReference type="InterPro" id="IPR013783">
    <property type="entry name" value="Ig-like_fold"/>
</dbReference>
<keyword evidence="14" id="KW-1185">Reference proteome</keyword>
<evidence type="ECO:0000313" key="13">
    <source>
        <dbReference type="Ensembl" id="ENSOKIP00005001710.1"/>
    </source>
</evidence>
<evidence type="ECO:0000256" key="11">
    <source>
        <dbReference type="SAM" id="SignalP"/>
    </source>
</evidence>
<dbReference type="PANTHER" id="PTHR25466:SF14">
    <property type="entry name" value="BUTYROPHILIN SUBFAMILY 2 MEMBER A2-LIKE-RELATED"/>
    <property type="match status" value="1"/>
</dbReference>
<evidence type="ECO:0000256" key="5">
    <source>
        <dbReference type="ARBA" id="ARBA00022989"/>
    </source>
</evidence>
<evidence type="ECO:0000256" key="4">
    <source>
        <dbReference type="ARBA" id="ARBA00022729"/>
    </source>
</evidence>
<organism evidence="13 14">
    <name type="scientific">Oncorhynchus kisutch</name>
    <name type="common">Coho salmon</name>
    <name type="synonym">Salmo kisutch</name>
    <dbReference type="NCBI Taxonomy" id="8019"/>
    <lineage>
        <taxon>Eukaryota</taxon>
        <taxon>Metazoa</taxon>
        <taxon>Chordata</taxon>
        <taxon>Craniata</taxon>
        <taxon>Vertebrata</taxon>
        <taxon>Euteleostomi</taxon>
        <taxon>Actinopterygii</taxon>
        <taxon>Neopterygii</taxon>
        <taxon>Teleostei</taxon>
        <taxon>Protacanthopterygii</taxon>
        <taxon>Salmoniformes</taxon>
        <taxon>Salmonidae</taxon>
        <taxon>Salmoninae</taxon>
        <taxon>Oncorhynchus</taxon>
    </lineage>
</organism>
<keyword evidence="2" id="KW-1003">Cell membrane</keyword>
<reference evidence="13" key="2">
    <citation type="submission" date="2025-09" db="UniProtKB">
        <authorList>
            <consortium name="Ensembl"/>
        </authorList>
    </citation>
    <scope>IDENTIFICATION</scope>
</reference>
<keyword evidence="9" id="KW-0325">Glycoprotein</keyword>
<feature type="signal peptide" evidence="11">
    <location>
        <begin position="1"/>
        <end position="19"/>
    </location>
</feature>
<evidence type="ECO:0000256" key="9">
    <source>
        <dbReference type="ARBA" id="ARBA00023180"/>
    </source>
</evidence>
<proteinExistence type="predicted"/>
<comment type="subcellular location">
    <subcellularLocation>
        <location evidence="1">Cell membrane</location>
        <topology evidence="1">Single-pass type I membrane protein</topology>
    </subcellularLocation>
</comment>
<sequence>HRCWLPVCVILLIGPQVSSQVKVEGFKGDNVILPCTYIEKALKNVTIFGQTTDDVTVYSIIDGKADLANMFSEWTNGNFSLLLIDLNGTDSGSYSCFIPTEDILRQVELSVQGLFTTNSSVSLRGQNLSPFLFLLLSQMLYLL</sequence>
<dbReference type="InterPro" id="IPR036179">
    <property type="entry name" value="Ig-like_dom_sf"/>
</dbReference>
<evidence type="ECO:0000256" key="10">
    <source>
        <dbReference type="ARBA" id="ARBA00023319"/>
    </source>
</evidence>
<dbReference type="PROSITE" id="PS50835">
    <property type="entry name" value="IG_LIKE"/>
    <property type="match status" value="1"/>
</dbReference>
<evidence type="ECO:0000256" key="2">
    <source>
        <dbReference type="ARBA" id="ARBA00022475"/>
    </source>
</evidence>
<dbReference type="SUPFAM" id="SSF48726">
    <property type="entry name" value="Immunoglobulin"/>
    <property type="match status" value="1"/>
</dbReference>
<dbReference type="GO" id="GO:0042102">
    <property type="term" value="P:positive regulation of T cell proliferation"/>
    <property type="evidence" value="ECO:0007669"/>
    <property type="project" value="TreeGrafter"/>
</dbReference>
<feature type="domain" description="Ig-like" evidence="12">
    <location>
        <begin position="15"/>
        <end position="110"/>
    </location>
</feature>
<keyword evidence="10" id="KW-0393">Immunoglobulin domain</keyword>